<organism evidence="7 8">
    <name type="scientific">Streptococcus mitis</name>
    <dbReference type="NCBI Taxonomy" id="28037"/>
    <lineage>
        <taxon>Bacteria</taxon>
        <taxon>Bacillati</taxon>
        <taxon>Bacillota</taxon>
        <taxon>Bacilli</taxon>
        <taxon>Lactobacillales</taxon>
        <taxon>Streptococcaceae</taxon>
        <taxon>Streptococcus</taxon>
        <taxon>Streptococcus mitis group</taxon>
    </lineage>
</organism>
<evidence type="ECO:0000256" key="2">
    <source>
        <dbReference type="ARBA" id="ARBA00022692"/>
    </source>
</evidence>
<proteinExistence type="predicted"/>
<dbReference type="Pfam" id="PF01061">
    <property type="entry name" value="ABC2_membrane"/>
    <property type="match status" value="1"/>
</dbReference>
<feature type="transmembrane region" description="Helical" evidence="5">
    <location>
        <begin position="98"/>
        <end position="122"/>
    </location>
</feature>
<dbReference type="PATRIC" id="fig|28037.235.peg.417"/>
<dbReference type="GO" id="GO:0016020">
    <property type="term" value="C:membrane"/>
    <property type="evidence" value="ECO:0007669"/>
    <property type="project" value="UniProtKB-SubCell"/>
</dbReference>
<evidence type="ECO:0000256" key="3">
    <source>
        <dbReference type="ARBA" id="ARBA00022989"/>
    </source>
</evidence>
<dbReference type="InterPro" id="IPR013525">
    <property type="entry name" value="ABC2_TM"/>
</dbReference>
<keyword evidence="4 5" id="KW-0472">Membrane</keyword>
<name>A0A150NWT6_STRMT</name>
<dbReference type="Proteomes" id="UP000075442">
    <property type="component" value="Unassembled WGS sequence"/>
</dbReference>
<protein>
    <submittedName>
        <fullName evidence="7">ABC transporter permease protein</fullName>
    </submittedName>
</protein>
<evidence type="ECO:0000313" key="8">
    <source>
        <dbReference type="Proteomes" id="UP000075442"/>
    </source>
</evidence>
<dbReference type="GO" id="GO:0140359">
    <property type="term" value="F:ABC-type transporter activity"/>
    <property type="evidence" value="ECO:0007669"/>
    <property type="project" value="InterPro"/>
</dbReference>
<evidence type="ECO:0000256" key="4">
    <source>
        <dbReference type="ARBA" id="ARBA00023136"/>
    </source>
</evidence>
<dbReference type="EMBL" id="LROU01000024">
    <property type="protein sequence ID" value="KYF37937.1"/>
    <property type="molecule type" value="Genomic_DNA"/>
</dbReference>
<gene>
    <name evidence="7" type="ORF">SMIM3I_01888</name>
</gene>
<dbReference type="AlphaFoldDB" id="A0A150NWT6"/>
<sequence length="159" mass="18496">MKQWIALNKIEFLLTKRQLVYYLLSVGMPTAFYLFFSGMYQDTPGGPANFMRDYLISMTAFSMMSTAMFSFPAVLHTDKINNWQKTLRHTPVNMVEYYLSKITSMMVDYLVSILVVFLSWALGQRCGYVFRKLDWDCVLADSRKCSFCSAWLDLDTLAF</sequence>
<evidence type="ECO:0000256" key="1">
    <source>
        <dbReference type="ARBA" id="ARBA00004141"/>
    </source>
</evidence>
<feature type="transmembrane region" description="Helical" evidence="5">
    <location>
        <begin position="20"/>
        <end position="40"/>
    </location>
</feature>
<evidence type="ECO:0000256" key="5">
    <source>
        <dbReference type="SAM" id="Phobius"/>
    </source>
</evidence>
<evidence type="ECO:0000313" key="7">
    <source>
        <dbReference type="EMBL" id="KYF37937.1"/>
    </source>
</evidence>
<keyword evidence="3 5" id="KW-1133">Transmembrane helix</keyword>
<feature type="domain" description="ABC-2 type transporter transmembrane" evidence="6">
    <location>
        <begin position="3"/>
        <end position="120"/>
    </location>
</feature>
<comment type="caution">
    <text evidence="7">The sequence shown here is derived from an EMBL/GenBank/DDBJ whole genome shotgun (WGS) entry which is preliminary data.</text>
</comment>
<reference evidence="7 8" key="1">
    <citation type="submission" date="2016-01" db="EMBL/GenBank/DDBJ databases">
        <title>Highly variable Streptococcus oralis 1 are common among viridans streptococci isolated from primates.</title>
        <authorList>
            <person name="Denapaite D."/>
            <person name="Rieger M."/>
            <person name="Koendgen S."/>
            <person name="Brueckner R."/>
            <person name="Ochigava I."/>
            <person name="Kappeler P."/>
            <person name="Maetz-Rensing K."/>
            <person name="Leendertz F."/>
        </authorList>
    </citation>
    <scope>NUCLEOTIDE SEQUENCE [LARGE SCALE GENOMIC DNA]</scope>
    <source>
        <strain evidence="7 8">M3-1</strain>
    </source>
</reference>
<feature type="transmembrane region" description="Helical" evidence="5">
    <location>
        <begin position="55"/>
        <end position="77"/>
    </location>
</feature>
<comment type="subcellular location">
    <subcellularLocation>
        <location evidence="1">Membrane</location>
        <topology evidence="1">Multi-pass membrane protein</topology>
    </subcellularLocation>
</comment>
<evidence type="ECO:0000259" key="6">
    <source>
        <dbReference type="Pfam" id="PF01061"/>
    </source>
</evidence>
<accession>A0A150NWT6</accession>
<keyword evidence="2 5" id="KW-0812">Transmembrane</keyword>